<dbReference type="PROSITE" id="PS51257">
    <property type="entry name" value="PROKAR_LIPOPROTEIN"/>
    <property type="match status" value="1"/>
</dbReference>
<dbReference type="InterPro" id="IPR029050">
    <property type="entry name" value="Immunoprotect_excell_Ig-like"/>
</dbReference>
<evidence type="ECO:0000313" key="5">
    <source>
        <dbReference type="EMBL" id="ARI75689.1"/>
    </source>
</evidence>
<reference evidence="5 6" key="1">
    <citation type="submission" date="2017-04" db="EMBL/GenBank/DDBJ databases">
        <title>The whole genome sequencing and assembly of Halobacillus mangrovi strain.</title>
        <authorList>
            <person name="Lee S.-J."/>
            <person name="Park M.-K."/>
            <person name="Kim J.-Y."/>
            <person name="Lee Y.-J."/>
            <person name="Yi H."/>
            <person name="Bahn Y.-S."/>
            <person name="Kim J.F."/>
            <person name="Lee D.-W."/>
        </authorList>
    </citation>
    <scope>NUCLEOTIDE SEQUENCE [LARGE SCALE GENOMIC DNA]</scope>
    <source>
        <strain evidence="5 6">KTB 131</strain>
    </source>
</reference>
<feature type="signal peptide" evidence="3">
    <location>
        <begin position="1"/>
        <end position="23"/>
    </location>
</feature>
<keyword evidence="1 3" id="KW-0732">Signal</keyword>
<dbReference type="OrthoDB" id="2352213at2"/>
<feature type="compositionally biased region" description="Basic and acidic residues" evidence="2">
    <location>
        <begin position="41"/>
        <end position="58"/>
    </location>
</feature>
<evidence type="ECO:0000256" key="3">
    <source>
        <dbReference type="SAM" id="SignalP"/>
    </source>
</evidence>
<dbReference type="Proteomes" id="UP000192527">
    <property type="component" value="Chromosome"/>
</dbReference>
<feature type="region of interest" description="Disordered" evidence="2">
    <location>
        <begin position="19"/>
        <end position="85"/>
    </location>
</feature>
<gene>
    <name evidence="5" type="ORF">HM131_02085</name>
</gene>
<keyword evidence="6" id="KW-1185">Reference proteome</keyword>
<dbReference type="InterPro" id="IPR029051">
    <property type="entry name" value="DUF4352"/>
</dbReference>
<dbReference type="RefSeq" id="WP_085027468.1">
    <property type="nucleotide sequence ID" value="NZ_CP020772.1"/>
</dbReference>
<protein>
    <recommendedName>
        <fullName evidence="4">DUF4352 domain-containing protein</fullName>
    </recommendedName>
</protein>
<feature type="chain" id="PRO_5039324502" description="DUF4352 domain-containing protein" evidence="3">
    <location>
        <begin position="24"/>
        <end position="239"/>
    </location>
</feature>
<dbReference type="KEGG" id="hmn:HM131_02085"/>
<dbReference type="AlphaFoldDB" id="A0A1W5ZQX8"/>
<dbReference type="STRING" id="402384.HM131_02085"/>
<dbReference type="Pfam" id="PF11611">
    <property type="entry name" value="DUF4352"/>
    <property type="match status" value="1"/>
</dbReference>
<dbReference type="Gene3D" id="2.60.40.1240">
    <property type="match status" value="1"/>
</dbReference>
<evidence type="ECO:0000256" key="1">
    <source>
        <dbReference type="ARBA" id="ARBA00022729"/>
    </source>
</evidence>
<evidence type="ECO:0000259" key="4">
    <source>
        <dbReference type="Pfam" id="PF11611"/>
    </source>
</evidence>
<organism evidence="5 6">
    <name type="scientific">Halobacillus mangrovi</name>
    <dbReference type="NCBI Taxonomy" id="402384"/>
    <lineage>
        <taxon>Bacteria</taxon>
        <taxon>Bacillati</taxon>
        <taxon>Bacillota</taxon>
        <taxon>Bacilli</taxon>
        <taxon>Bacillales</taxon>
        <taxon>Bacillaceae</taxon>
        <taxon>Halobacillus</taxon>
    </lineage>
</organism>
<sequence length="239" mass="27035">MKKFGWLVLLVILMTACTSESDANQAAEETETNTEADEEKTEAAEDKNEAPKEKKETTDETSEDTFIESPQAPDDSELTELGATHSDQDGKIKLLAYAPEEQQVDVGPMTVTIHEAKFMHYKPSPDMIDFFHGFTHEESRFNYLKLRVTVKNTSDQQMNFAPVSYLETNTGEKKGFQDDFYLEELHGDYAPGEIRKGQLGFILEEGDQETLEKVTVNTSDVFQKEKSVEKGNSYTISFE</sequence>
<name>A0A1W5ZQX8_9BACI</name>
<evidence type="ECO:0000313" key="6">
    <source>
        <dbReference type="Proteomes" id="UP000192527"/>
    </source>
</evidence>
<dbReference type="EMBL" id="CP020772">
    <property type="protein sequence ID" value="ARI75689.1"/>
    <property type="molecule type" value="Genomic_DNA"/>
</dbReference>
<accession>A0A1W5ZQX8</accession>
<feature type="compositionally biased region" description="Acidic residues" evidence="2">
    <location>
        <begin position="28"/>
        <end position="40"/>
    </location>
</feature>
<feature type="domain" description="DUF4352" evidence="4">
    <location>
        <begin position="101"/>
        <end position="223"/>
    </location>
</feature>
<evidence type="ECO:0000256" key="2">
    <source>
        <dbReference type="SAM" id="MobiDB-lite"/>
    </source>
</evidence>
<proteinExistence type="predicted"/>